<dbReference type="EnsemblPlants" id="AUR62041250-RA">
    <property type="protein sequence ID" value="AUR62041250-RA:cds"/>
    <property type="gene ID" value="AUR62041250"/>
</dbReference>
<sequence length="85" mass="10030">MEYFQRHRIRREISELDSDFAWALERDAKKQKKTKESSAPSTLQGVIENLRLAYQELSIIIDLINTPGWFLLWGLNQSSTWYQGL</sequence>
<protein>
    <submittedName>
        <fullName evidence="1">Uncharacterized protein</fullName>
    </submittedName>
</protein>
<evidence type="ECO:0000313" key="2">
    <source>
        <dbReference type="Proteomes" id="UP000596660"/>
    </source>
</evidence>
<accession>A0A803N6B2</accession>
<keyword evidence="2" id="KW-1185">Reference proteome</keyword>
<dbReference type="Gramene" id="AUR62041250-RA">
    <property type="protein sequence ID" value="AUR62041250-RA:cds"/>
    <property type="gene ID" value="AUR62041250"/>
</dbReference>
<dbReference type="Proteomes" id="UP000596660">
    <property type="component" value="Unplaced"/>
</dbReference>
<reference evidence="1" key="2">
    <citation type="submission" date="2021-03" db="UniProtKB">
        <authorList>
            <consortium name="EnsemblPlants"/>
        </authorList>
    </citation>
    <scope>IDENTIFICATION</scope>
</reference>
<name>A0A803N6B2_CHEQI</name>
<evidence type="ECO:0000313" key="1">
    <source>
        <dbReference type="EnsemblPlants" id="AUR62041250-RA:cds"/>
    </source>
</evidence>
<proteinExistence type="predicted"/>
<organism evidence="1 2">
    <name type="scientific">Chenopodium quinoa</name>
    <name type="common">Quinoa</name>
    <dbReference type="NCBI Taxonomy" id="63459"/>
    <lineage>
        <taxon>Eukaryota</taxon>
        <taxon>Viridiplantae</taxon>
        <taxon>Streptophyta</taxon>
        <taxon>Embryophyta</taxon>
        <taxon>Tracheophyta</taxon>
        <taxon>Spermatophyta</taxon>
        <taxon>Magnoliopsida</taxon>
        <taxon>eudicotyledons</taxon>
        <taxon>Gunneridae</taxon>
        <taxon>Pentapetalae</taxon>
        <taxon>Caryophyllales</taxon>
        <taxon>Chenopodiaceae</taxon>
        <taxon>Chenopodioideae</taxon>
        <taxon>Atripliceae</taxon>
        <taxon>Chenopodium</taxon>
    </lineage>
</organism>
<dbReference type="AlphaFoldDB" id="A0A803N6B2"/>
<reference evidence="1" key="1">
    <citation type="journal article" date="2017" name="Nature">
        <title>The genome of Chenopodium quinoa.</title>
        <authorList>
            <person name="Jarvis D.E."/>
            <person name="Ho Y.S."/>
            <person name="Lightfoot D.J."/>
            <person name="Schmoeckel S.M."/>
            <person name="Li B."/>
            <person name="Borm T.J.A."/>
            <person name="Ohyanagi H."/>
            <person name="Mineta K."/>
            <person name="Michell C.T."/>
            <person name="Saber N."/>
            <person name="Kharbatia N.M."/>
            <person name="Rupper R.R."/>
            <person name="Sharp A.R."/>
            <person name="Dally N."/>
            <person name="Boughton B.A."/>
            <person name="Woo Y.H."/>
            <person name="Gao G."/>
            <person name="Schijlen E.G.W.M."/>
            <person name="Guo X."/>
            <person name="Momin A.A."/>
            <person name="Negrao S."/>
            <person name="Al-Babili S."/>
            <person name="Gehring C."/>
            <person name="Roessner U."/>
            <person name="Jung C."/>
            <person name="Murphy K."/>
            <person name="Arold S.T."/>
            <person name="Gojobori T."/>
            <person name="van der Linden C.G."/>
            <person name="van Loo E.N."/>
            <person name="Jellen E.N."/>
            <person name="Maughan P.J."/>
            <person name="Tester M."/>
        </authorList>
    </citation>
    <scope>NUCLEOTIDE SEQUENCE [LARGE SCALE GENOMIC DNA]</scope>
    <source>
        <strain evidence="1">cv. PI 614886</strain>
    </source>
</reference>